<dbReference type="RefSeq" id="WP_248866604.1">
    <property type="nucleotide sequence ID" value="NZ_CP086322.1"/>
</dbReference>
<dbReference type="EMBL" id="CP086322">
    <property type="protein sequence ID" value="UQA95691.1"/>
    <property type="molecule type" value="Genomic_DNA"/>
</dbReference>
<evidence type="ECO:0000256" key="1">
    <source>
        <dbReference type="SAM" id="SignalP"/>
    </source>
</evidence>
<keyword evidence="3" id="KW-1185">Reference proteome</keyword>
<organism evidence="2 3">
    <name type="scientific">Streptomyces halobius</name>
    <dbReference type="NCBI Taxonomy" id="2879846"/>
    <lineage>
        <taxon>Bacteria</taxon>
        <taxon>Bacillati</taxon>
        <taxon>Actinomycetota</taxon>
        <taxon>Actinomycetes</taxon>
        <taxon>Kitasatosporales</taxon>
        <taxon>Streptomycetaceae</taxon>
        <taxon>Streptomyces</taxon>
    </lineage>
</organism>
<keyword evidence="1" id="KW-0732">Signal</keyword>
<sequence>MGIVAAAAAMVVLSGCSRGAVAKKSAKPSPTVSAAAVEGNESPTASPEEDFNAIVLGSSFYFDGQGTASAADAMKRYCELLGEDELESRAQWLAEKELVKEDGEAVLEDGIARFCPAHAKTLKAAVDGSYERWFTDGTYEVGSGPDKMPPGSYRTTGALRDCYWERTSRSGEILDNQFATSAQEVRVTVRARDGQFTTRRCGSWKPVK</sequence>
<reference evidence="2" key="1">
    <citation type="submission" date="2021-10" db="EMBL/GenBank/DDBJ databases">
        <title>Streptomyces nigrumlapis sp.nov.,an antimicrobial producing actinobacterium isolated from Black Gobi rocks.</title>
        <authorList>
            <person name="Wen Y."/>
            <person name="Zhang W."/>
            <person name="Liu X.G."/>
        </authorList>
    </citation>
    <scope>NUCLEOTIDE SEQUENCE</scope>
    <source>
        <strain evidence="2">ST13-2-2</strain>
    </source>
</reference>
<dbReference type="Proteomes" id="UP000830115">
    <property type="component" value="Chromosome"/>
</dbReference>
<proteinExistence type="predicted"/>
<name>A0ABY4MD34_9ACTN</name>
<evidence type="ECO:0000313" key="3">
    <source>
        <dbReference type="Proteomes" id="UP000830115"/>
    </source>
</evidence>
<evidence type="ECO:0008006" key="4">
    <source>
        <dbReference type="Google" id="ProtNLM"/>
    </source>
</evidence>
<evidence type="ECO:0000313" key="2">
    <source>
        <dbReference type="EMBL" id="UQA95691.1"/>
    </source>
</evidence>
<accession>A0ABY4MD34</accession>
<gene>
    <name evidence="2" type="ORF">K9S39_30925</name>
</gene>
<feature type="chain" id="PRO_5046997394" description="DUF732 domain-containing protein" evidence="1">
    <location>
        <begin position="23"/>
        <end position="208"/>
    </location>
</feature>
<protein>
    <recommendedName>
        <fullName evidence="4">DUF732 domain-containing protein</fullName>
    </recommendedName>
</protein>
<feature type="signal peptide" evidence="1">
    <location>
        <begin position="1"/>
        <end position="22"/>
    </location>
</feature>